<feature type="region of interest" description="Disordered" evidence="1">
    <location>
        <begin position="1"/>
        <end position="37"/>
    </location>
</feature>
<accession>A0A2P2QNM0</accession>
<evidence type="ECO:0000256" key="1">
    <source>
        <dbReference type="SAM" id="MobiDB-lite"/>
    </source>
</evidence>
<name>A0A2P2QNM0_RHIMU</name>
<dbReference type="EMBL" id="GGEC01088128">
    <property type="protein sequence ID" value="MBX68612.1"/>
    <property type="molecule type" value="Transcribed_RNA"/>
</dbReference>
<feature type="compositionally biased region" description="Basic and acidic residues" evidence="1">
    <location>
        <begin position="1"/>
        <end position="13"/>
    </location>
</feature>
<organism evidence="2">
    <name type="scientific">Rhizophora mucronata</name>
    <name type="common">Asiatic mangrove</name>
    <dbReference type="NCBI Taxonomy" id="61149"/>
    <lineage>
        <taxon>Eukaryota</taxon>
        <taxon>Viridiplantae</taxon>
        <taxon>Streptophyta</taxon>
        <taxon>Embryophyta</taxon>
        <taxon>Tracheophyta</taxon>
        <taxon>Spermatophyta</taxon>
        <taxon>Magnoliopsida</taxon>
        <taxon>eudicotyledons</taxon>
        <taxon>Gunneridae</taxon>
        <taxon>Pentapetalae</taxon>
        <taxon>rosids</taxon>
        <taxon>fabids</taxon>
        <taxon>Malpighiales</taxon>
        <taxon>Rhizophoraceae</taxon>
        <taxon>Rhizophora</taxon>
    </lineage>
</organism>
<sequence>MKQEAGKENDRIKRQGKKSAPETGPVSPSAAVVDAPKVDKENVVALPTEEINLTEVM</sequence>
<protein>
    <submittedName>
        <fullName evidence="2">Uncharacterized protein</fullName>
    </submittedName>
</protein>
<evidence type="ECO:0000313" key="2">
    <source>
        <dbReference type="EMBL" id="MBX68612.1"/>
    </source>
</evidence>
<dbReference type="AlphaFoldDB" id="A0A2P2QNM0"/>
<reference evidence="2" key="1">
    <citation type="submission" date="2018-02" db="EMBL/GenBank/DDBJ databases">
        <title>Rhizophora mucronata_Transcriptome.</title>
        <authorList>
            <person name="Meera S.P."/>
            <person name="Sreeshan A."/>
            <person name="Augustine A."/>
        </authorList>
    </citation>
    <scope>NUCLEOTIDE SEQUENCE</scope>
    <source>
        <tissue evidence="2">Leaf</tissue>
    </source>
</reference>
<proteinExistence type="predicted"/>